<gene>
    <name evidence="2" type="ORF">V5E97_22655</name>
</gene>
<evidence type="ECO:0000313" key="2">
    <source>
        <dbReference type="EMBL" id="XBH01150.1"/>
    </source>
</evidence>
<dbReference type="InterPro" id="IPR012336">
    <property type="entry name" value="Thioredoxin-like_fold"/>
</dbReference>
<accession>A0AAU7C7M6</accession>
<dbReference type="SUPFAM" id="SSF52833">
    <property type="entry name" value="Thioredoxin-like"/>
    <property type="match status" value="1"/>
</dbReference>
<dbReference type="InterPro" id="IPR036249">
    <property type="entry name" value="Thioredoxin-like_sf"/>
</dbReference>
<reference evidence="2" key="1">
    <citation type="submission" date="2024-05" db="EMBL/GenBank/DDBJ databases">
        <title>Planctomycetes of the genus Singulisphaera possess chitinolytic capabilities.</title>
        <authorList>
            <person name="Ivanova A."/>
        </authorList>
    </citation>
    <scope>NUCLEOTIDE SEQUENCE</scope>
    <source>
        <strain evidence="2">Ch08T</strain>
    </source>
</reference>
<dbReference type="EMBL" id="CP155447">
    <property type="protein sequence ID" value="XBH01150.1"/>
    <property type="molecule type" value="Genomic_DNA"/>
</dbReference>
<name>A0AAU7C7M6_9BACT</name>
<organism evidence="2">
    <name type="scientific">Singulisphaera sp. Ch08</name>
    <dbReference type="NCBI Taxonomy" id="3120278"/>
    <lineage>
        <taxon>Bacteria</taxon>
        <taxon>Pseudomonadati</taxon>
        <taxon>Planctomycetota</taxon>
        <taxon>Planctomycetia</taxon>
        <taxon>Isosphaerales</taxon>
        <taxon>Isosphaeraceae</taxon>
        <taxon>Singulisphaera</taxon>
    </lineage>
</organism>
<protein>
    <submittedName>
        <fullName evidence="2">Thioredoxin family protein</fullName>
    </submittedName>
</protein>
<dbReference type="RefSeq" id="WP_406693840.1">
    <property type="nucleotide sequence ID" value="NZ_CP155447.1"/>
</dbReference>
<sequence length="139" mass="15175">MHDLILVLSLVWSSPLGSGVFETQPVRSALALSSRVVPPATAAMKVTIPKPVAKKHSILFFTASWCPACIQMKSQTLPYVSLPGHDLRVIDADANPQLLQAYGVQSLPSYVVLDGMGRAYKHGVGFRDVRQFVDFLNPK</sequence>
<dbReference type="Gene3D" id="3.40.30.10">
    <property type="entry name" value="Glutaredoxin"/>
    <property type="match status" value="1"/>
</dbReference>
<dbReference type="PROSITE" id="PS51352">
    <property type="entry name" value="THIOREDOXIN_2"/>
    <property type="match status" value="1"/>
</dbReference>
<dbReference type="Pfam" id="PF13098">
    <property type="entry name" value="Thioredoxin_2"/>
    <property type="match status" value="1"/>
</dbReference>
<dbReference type="CDD" id="cd02947">
    <property type="entry name" value="TRX_family"/>
    <property type="match status" value="1"/>
</dbReference>
<proteinExistence type="predicted"/>
<dbReference type="InterPro" id="IPR013766">
    <property type="entry name" value="Thioredoxin_domain"/>
</dbReference>
<dbReference type="AlphaFoldDB" id="A0AAU7C7M6"/>
<feature type="domain" description="Thioredoxin" evidence="1">
    <location>
        <begin position="31"/>
        <end position="139"/>
    </location>
</feature>
<evidence type="ECO:0000259" key="1">
    <source>
        <dbReference type="PROSITE" id="PS51352"/>
    </source>
</evidence>